<dbReference type="Proteomes" id="UP000005273">
    <property type="component" value="Unassembled WGS sequence"/>
</dbReference>
<organism evidence="1 2">
    <name type="scientific">Acetomicrobium hydrogeniformans ATCC BAA-1850</name>
    <dbReference type="NCBI Taxonomy" id="592015"/>
    <lineage>
        <taxon>Bacteria</taxon>
        <taxon>Thermotogati</taxon>
        <taxon>Synergistota</taxon>
        <taxon>Synergistia</taxon>
        <taxon>Synergistales</taxon>
        <taxon>Acetomicrobiaceae</taxon>
        <taxon>Acetomicrobium</taxon>
    </lineage>
</organism>
<comment type="caution">
    <text evidence="1">The sequence shown here is derived from an EMBL/GenBank/DDBJ whole genome shotgun (WGS) entry which is preliminary data.</text>
</comment>
<dbReference type="STRING" id="592015.HMPREF1705_03653"/>
<name>A0A0T5XDF5_9BACT</name>
<dbReference type="eggNOG" id="ENOG5031JEE">
    <property type="taxonomic scope" value="Bacteria"/>
</dbReference>
<dbReference type="AlphaFoldDB" id="A0A0T5XDF5"/>
<gene>
    <name evidence="1" type="ORF">HMPREF1705_03653</name>
</gene>
<dbReference type="EMBL" id="ACJX03000001">
    <property type="protein sequence ID" value="KRT36371.1"/>
    <property type="molecule type" value="Genomic_DNA"/>
</dbReference>
<proteinExistence type="predicted"/>
<reference evidence="2" key="1">
    <citation type="submission" date="2012-09" db="EMBL/GenBank/DDBJ databases">
        <authorList>
            <person name="Weinstock G."/>
            <person name="Sodergren E."/>
            <person name="Clifton S."/>
            <person name="Fulton L."/>
            <person name="Fulton B."/>
            <person name="Courtney L."/>
            <person name="Fronick C."/>
            <person name="Harrison M."/>
            <person name="Strong C."/>
            <person name="Farmer C."/>
            <person name="Delehaunty K."/>
            <person name="Markovic C."/>
            <person name="Hall O."/>
            <person name="Minx P."/>
            <person name="Tomlinson C."/>
            <person name="Mitreva M."/>
            <person name="Nelson J."/>
            <person name="Hou S."/>
            <person name="Wollam A."/>
            <person name="Pepin K.H."/>
            <person name="Johnson M."/>
            <person name="Bhonagiri V."/>
            <person name="Nash W.E."/>
            <person name="Suruliraj S."/>
            <person name="Warren W."/>
            <person name="Chinwalla A."/>
            <person name="Mardis E.R."/>
            <person name="Wilson R.K."/>
        </authorList>
    </citation>
    <scope>NUCLEOTIDE SEQUENCE [LARGE SCALE GENOMIC DNA]</scope>
    <source>
        <strain evidence="2">OS1</strain>
    </source>
</reference>
<keyword evidence="2" id="KW-1185">Reference proteome</keyword>
<accession>A0A0T5XDF5</accession>
<protein>
    <submittedName>
        <fullName evidence="1">Uncharacterized protein</fullName>
    </submittedName>
</protein>
<evidence type="ECO:0000313" key="1">
    <source>
        <dbReference type="EMBL" id="KRT36371.1"/>
    </source>
</evidence>
<sequence>MIFSREEKNTVDYETILLLFDKDHPCWDEETLVLIGEDCRGLKKLEDLGFLEADNGIYTLSEKGRQAFKKLCLEQFIDEEPATSPKSFQEKRQSLWRTRLQILLDNSFTSRWGLKEFYPGKALKYVPPLRGNQIFKLKDNHIDWTYLCHESVVKIKEHFNLTGLKAREATPPGIEEIKAWMEENEISCESFVVDLFFLSRYDFAYYMQFPKHPNDILGLVNADRFFFFKGFTPFEDHIKDYIETIGKVHLFLMNQRHIFLPGYYDLDLADQDSLSWVIWVTETEEEALKLAGCIKPFGQSLIEPAKPMDIWIISAEKLKEIREKQETLFDLFSLIAHPVARTI</sequence>
<evidence type="ECO:0000313" key="2">
    <source>
        <dbReference type="Proteomes" id="UP000005273"/>
    </source>
</evidence>